<evidence type="ECO:0000313" key="2">
    <source>
        <dbReference type="Proteomes" id="UP000829364"/>
    </source>
</evidence>
<keyword evidence="2" id="KW-1185">Reference proteome</keyword>
<dbReference type="OrthoDB" id="10334474at2759"/>
<name>A0A9Q8QCK9_9HYPO</name>
<accession>A0A9Q8QCK9</accession>
<dbReference type="KEGG" id="ptkz:JDV02_003133"/>
<protein>
    <submittedName>
        <fullName evidence="1">Uncharacterized protein</fullName>
    </submittedName>
</protein>
<dbReference type="RefSeq" id="XP_047840202.1">
    <property type="nucleotide sequence ID" value="XM_047984228.1"/>
</dbReference>
<gene>
    <name evidence="1" type="ORF">JDV02_003133</name>
</gene>
<dbReference type="AlphaFoldDB" id="A0A9Q8QCK9"/>
<dbReference type="GeneID" id="72065093"/>
<evidence type="ECO:0000313" key="1">
    <source>
        <dbReference type="EMBL" id="UNI16721.1"/>
    </source>
</evidence>
<sequence>MASLSPYRVFELLRHVQRQTMRCQQEAYAIKSPHVEYDEQKTFINACIDECWKKYDDRNFTNQAEAREAIINYARELERLTFRREAGHSEAEAGYERRVFGVLVAYIHELVAVVWPLLPEQTILRLFESSKRTSPSGDGQGCKTDAAAAQAMSLYTGKTPP</sequence>
<dbReference type="Proteomes" id="UP000829364">
    <property type="component" value="Chromosome 2"/>
</dbReference>
<organism evidence="1 2">
    <name type="scientific">Purpureocillium takamizusanense</name>
    <dbReference type="NCBI Taxonomy" id="2060973"/>
    <lineage>
        <taxon>Eukaryota</taxon>
        <taxon>Fungi</taxon>
        <taxon>Dikarya</taxon>
        <taxon>Ascomycota</taxon>
        <taxon>Pezizomycotina</taxon>
        <taxon>Sordariomycetes</taxon>
        <taxon>Hypocreomycetidae</taxon>
        <taxon>Hypocreales</taxon>
        <taxon>Ophiocordycipitaceae</taxon>
        <taxon>Purpureocillium</taxon>
    </lineage>
</organism>
<proteinExistence type="predicted"/>
<dbReference type="EMBL" id="CP086355">
    <property type="protein sequence ID" value="UNI16721.1"/>
    <property type="molecule type" value="Genomic_DNA"/>
</dbReference>
<reference evidence="1" key="1">
    <citation type="submission" date="2021-11" db="EMBL/GenBank/DDBJ databases">
        <title>Purpureocillium_takamizusanense_genome.</title>
        <authorList>
            <person name="Nguyen N.-H."/>
        </authorList>
    </citation>
    <scope>NUCLEOTIDE SEQUENCE</scope>
    <source>
        <strain evidence="1">PT3</strain>
    </source>
</reference>